<keyword evidence="4" id="KW-0378">Hydrolase</keyword>
<evidence type="ECO:0000256" key="6">
    <source>
        <dbReference type="SAM" id="SignalP"/>
    </source>
</evidence>
<accession>A0A2A2LIS3</accession>
<keyword evidence="6" id="KW-0732">Signal</keyword>
<dbReference type="InterPro" id="IPR045473">
    <property type="entry name" value="ASM_C"/>
</dbReference>
<evidence type="ECO:0000256" key="2">
    <source>
        <dbReference type="ARBA" id="ARBA00008234"/>
    </source>
</evidence>
<gene>
    <name evidence="10" type="ORF">WR25_24430</name>
</gene>
<keyword evidence="11" id="KW-1185">Reference proteome</keyword>
<proteinExistence type="inferred from homology"/>
<dbReference type="InterPro" id="IPR004843">
    <property type="entry name" value="Calcineurin-like_PHP"/>
</dbReference>
<keyword evidence="3" id="KW-0964">Secreted</keyword>
<dbReference type="Pfam" id="PF00149">
    <property type="entry name" value="Metallophos"/>
    <property type="match status" value="1"/>
</dbReference>
<evidence type="ECO:0000259" key="7">
    <source>
        <dbReference type="Pfam" id="PF00149"/>
    </source>
</evidence>
<dbReference type="EMBL" id="LIAE01006700">
    <property type="protein sequence ID" value="PAV86104.1"/>
    <property type="molecule type" value="Genomic_DNA"/>
</dbReference>
<dbReference type="PANTHER" id="PTHR10340:SF57">
    <property type="entry name" value="METALLOPHOS DOMAIN-CONTAINING PROTEIN"/>
    <property type="match status" value="1"/>
</dbReference>
<evidence type="ECO:0000256" key="5">
    <source>
        <dbReference type="ARBA" id="ARBA00023180"/>
    </source>
</evidence>
<evidence type="ECO:0008006" key="12">
    <source>
        <dbReference type="Google" id="ProtNLM"/>
    </source>
</evidence>
<dbReference type="Pfam" id="PF19272">
    <property type="entry name" value="ASMase_C"/>
    <property type="match status" value="1"/>
</dbReference>
<sequence length="597" mass="67348">MILITLFLNLLILKSTYGLKVLHLADFHMDKLVNYALTEAKRIAGNPDLIIWTGDNVPHVEDYTLKDVSDTINQTTQMIYSVFEGKNTTNPLILPTFGNHDYSPSGGFIDNSQLYNWTWSIWKDKIGEDNKGTFLKGGYYKHNWNNSTILCLNTNIYYVFDGAYDNFTDKNDPMGQFAFMEKELIAAQSCKSTNCTKTVNILAHIAPGAYERSQNFTWFRDQYNAKFIDLIRNYSSQIGWMIFGHHHTDTFHLVKDVNNTTPLGVFWMTPAVTPMFSNLPGSTAQNPSFRIWDIDEKSQINDFTTYYLNLTSQNANLSTPFIKEYSFKDAYGIKDQVITSQEVSKLVDNMKNDSTGLFAKYIKFNSVMLNGDLLPIGLYRGLQLCSLEFSDYPSYSECLKPYLENTTMMTSTELMTTTSKTSSKTDQFLIIGHFMSTSTRLPSAFALYPLTSPHSNALHPLYANPSRRSLCEQFDLLLSDDLFAYSTSYSSAPVSSGDTIYSYGYNSPAPISANNLPHQIIDVSSVTLSPSLVSDGYAPAIVSDVSVAKRMVLKATELAFEGTKFDVFCATGEFSYSIHSRTYCEVTREDVTCFAFR</sequence>
<evidence type="ECO:0000313" key="10">
    <source>
        <dbReference type="EMBL" id="PAV86104.1"/>
    </source>
</evidence>
<comment type="subcellular location">
    <subcellularLocation>
        <location evidence="1">Secreted</location>
    </subcellularLocation>
</comment>
<dbReference type="GO" id="GO:0008081">
    <property type="term" value="F:phosphoric diester hydrolase activity"/>
    <property type="evidence" value="ECO:0007669"/>
    <property type="project" value="TreeGrafter"/>
</dbReference>
<comment type="similarity">
    <text evidence="2">Belongs to the acid sphingomyelinase family.</text>
</comment>
<dbReference type="Proteomes" id="UP000218231">
    <property type="component" value="Unassembled WGS sequence"/>
</dbReference>
<dbReference type="InterPro" id="IPR029052">
    <property type="entry name" value="Metallo-depent_PP-like"/>
</dbReference>
<feature type="domain" description="Calcineurin-like phosphoesterase" evidence="7">
    <location>
        <begin position="19"/>
        <end position="248"/>
    </location>
</feature>
<reference evidence="10 11" key="1">
    <citation type="journal article" date="2017" name="Curr. Biol.">
        <title>Genome architecture and evolution of a unichromosomal asexual nematode.</title>
        <authorList>
            <person name="Fradin H."/>
            <person name="Zegar C."/>
            <person name="Gutwein M."/>
            <person name="Lucas J."/>
            <person name="Kovtun M."/>
            <person name="Corcoran D."/>
            <person name="Baugh L.R."/>
            <person name="Kiontke K."/>
            <person name="Gunsalus K."/>
            <person name="Fitch D.H."/>
            <person name="Piano F."/>
        </authorList>
    </citation>
    <scope>NUCLEOTIDE SEQUENCE [LARGE SCALE GENOMIC DNA]</scope>
    <source>
        <strain evidence="10">PF1309</strain>
    </source>
</reference>
<dbReference type="AlphaFoldDB" id="A0A2A2LIS3"/>
<dbReference type="InterPro" id="IPR007284">
    <property type="entry name" value="Ground-like_dom"/>
</dbReference>
<dbReference type="STRING" id="2018661.A0A2A2LIS3"/>
<dbReference type="GO" id="GO:0005615">
    <property type="term" value="C:extracellular space"/>
    <property type="evidence" value="ECO:0007669"/>
    <property type="project" value="TreeGrafter"/>
</dbReference>
<dbReference type="Pfam" id="PF04155">
    <property type="entry name" value="Ground-like"/>
    <property type="match status" value="1"/>
</dbReference>
<keyword evidence="5" id="KW-0325">Glycoprotein</keyword>
<dbReference type="PANTHER" id="PTHR10340">
    <property type="entry name" value="SPHINGOMYELIN PHOSPHODIESTERASE"/>
    <property type="match status" value="1"/>
</dbReference>
<feature type="chain" id="PRO_5012381089" description="Ground-like domain-containing protein" evidence="6">
    <location>
        <begin position="19"/>
        <end position="597"/>
    </location>
</feature>
<evidence type="ECO:0000259" key="9">
    <source>
        <dbReference type="Pfam" id="PF19272"/>
    </source>
</evidence>
<evidence type="ECO:0000256" key="3">
    <source>
        <dbReference type="ARBA" id="ARBA00022525"/>
    </source>
</evidence>
<dbReference type="OrthoDB" id="348678at2759"/>
<dbReference type="SUPFAM" id="SSF56300">
    <property type="entry name" value="Metallo-dependent phosphatases"/>
    <property type="match status" value="1"/>
</dbReference>
<organism evidence="10 11">
    <name type="scientific">Diploscapter pachys</name>
    <dbReference type="NCBI Taxonomy" id="2018661"/>
    <lineage>
        <taxon>Eukaryota</taxon>
        <taxon>Metazoa</taxon>
        <taxon>Ecdysozoa</taxon>
        <taxon>Nematoda</taxon>
        <taxon>Chromadorea</taxon>
        <taxon>Rhabditida</taxon>
        <taxon>Rhabditina</taxon>
        <taxon>Rhabditomorpha</taxon>
        <taxon>Rhabditoidea</taxon>
        <taxon>Rhabditidae</taxon>
        <taxon>Diploscapter</taxon>
    </lineage>
</organism>
<feature type="domain" description="Ground-like" evidence="8">
    <location>
        <begin position="543"/>
        <end position="596"/>
    </location>
</feature>
<evidence type="ECO:0000256" key="4">
    <source>
        <dbReference type="ARBA" id="ARBA00022801"/>
    </source>
</evidence>
<feature type="signal peptide" evidence="6">
    <location>
        <begin position="1"/>
        <end position="18"/>
    </location>
</feature>
<feature type="domain" description="Sphingomyelin phosphodiesterase C-terminal" evidence="9">
    <location>
        <begin position="264"/>
        <end position="402"/>
    </location>
</feature>
<name>A0A2A2LIS3_9BILA</name>
<comment type="caution">
    <text evidence="10">The sequence shown here is derived from an EMBL/GenBank/DDBJ whole genome shotgun (WGS) entry which is preliminary data.</text>
</comment>
<evidence type="ECO:0000256" key="1">
    <source>
        <dbReference type="ARBA" id="ARBA00004613"/>
    </source>
</evidence>
<dbReference type="Gene3D" id="3.60.21.10">
    <property type="match status" value="1"/>
</dbReference>
<protein>
    <recommendedName>
        <fullName evidence="12">Ground-like domain-containing protein</fullName>
    </recommendedName>
</protein>
<evidence type="ECO:0000313" key="11">
    <source>
        <dbReference type="Proteomes" id="UP000218231"/>
    </source>
</evidence>
<evidence type="ECO:0000259" key="8">
    <source>
        <dbReference type="Pfam" id="PF04155"/>
    </source>
</evidence>